<dbReference type="EMBL" id="MZ475896">
    <property type="protein sequence ID" value="QYW05007.1"/>
    <property type="molecule type" value="Genomic_DNA"/>
</dbReference>
<evidence type="ECO:0000313" key="1">
    <source>
        <dbReference type="EMBL" id="QYW05007.1"/>
    </source>
</evidence>
<protein>
    <submittedName>
        <fullName evidence="1">Uncharacterized protein</fullName>
    </submittedName>
</protein>
<proteinExistence type="predicted"/>
<organism evidence="1 2">
    <name type="scientific">Erwinia phage pEa_SNUABM_7</name>
    <dbReference type="NCBI Taxonomy" id="2866695"/>
    <lineage>
        <taxon>Viruses</taxon>
        <taxon>Duplodnaviria</taxon>
        <taxon>Heunggongvirae</taxon>
        <taxon>Uroviricota</taxon>
        <taxon>Caudoviricetes</taxon>
        <taxon>Snuvirus</taxon>
        <taxon>Snuvirus SNUABM7</taxon>
    </lineage>
</organism>
<sequence length="79" mass="8984">MLKGKKVNQAPSRAARIFPVVAGTEHWHIPLFDMPDIHINMSEEQKARLDSAMANVKQHIKDSPYNGKRFFTMPGDAHE</sequence>
<accession>A0AAE8BLL7</accession>
<evidence type="ECO:0000313" key="2">
    <source>
        <dbReference type="Proteomes" id="UP000827609"/>
    </source>
</evidence>
<reference evidence="1" key="1">
    <citation type="submission" date="2021-06" db="EMBL/GenBank/DDBJ databases">
        <title>Complete genome sequence of Erwinia phage pEa_SNUABM_7.</title>
        <authorList>
            <person name="Kim S.G."/>
            <person name="Park S.C."/>
        </authorList>
    </citation>
    <scope>NUCLEOTIDE SEQUENCE</scope>
</reference>
<keyword evidence="2" id="KW-1185">Reference proteome</keyword>
<dbReference type="Proteomes" id="UP000827609">
    <property type="component" value="Segment"/>
</dbReference>
<name>A0AAE8BLL7_9CAUD</name>
<gene>
    <name evidence="1" type="ORF">pEaSNUABM7_00339</name>
</gene>